<evidence type="ECO:0000256" key="11">
    <source>
        <dbReference type="ARBA" id="ARBA00031871"/>
    </source>
</evidence>
<evidence type="ECO:0000256" key="3">
    <source>
        <dbReference type="ARBA" id="ARBA00022630"/>
    </source>
</evidence>
<keyword evidence="7" id="KW-0547">Nucleotide-binding</keyword>
<evidence type="ECO:0000256" key="10">
    <source>
        <dbReference type="ARBA" id="ARBA00031145"/>
    </source>
</evidence>
<dbReference type="GO" id="GO:0006747">
    <property type="term" value="P:FAD biosynthetic process"/>
    <property type="evidence" value="ECO:0007669"/>
    <property type="project" value="TreeGrafter"/>
</dbReference>
<dbReference type="WBParaSite" id="PSAMB.scaffold4080size15776.g23395.t1">
    <property type="protein sequence ID" value="PSAMB.scaffold4080size15776.g23395.t1"/>
    <property type="gene ID" value="PSAMB.scaffold4080size15776.g23395"/>
</dbReference>
<keyword evidence="3" id="KW-0285">Flavoprotein</keyword>
<keyword evidence="9" id="KW-0067">ATP-binding</keyword>
<evidence type="ECO:0000259" key="13">
    <source>
        <dbReference type="Pfam" id="PF01507"/>
    </source>
</evidence>
<evidence type="ECO:0000256" key="5">
    <source>
        <dbReference type="ARBA" id="ARBA00022679"/>
    </source>
</evidence>
<dbReference type="Proteomes" id="UP000887566">
    <property type="component" value="Unplaced"/>
</dbReference>
<keyword evidence="8" id="KW-0274">FAD</keyword>
<comment type="pathway">
    <text evidence="1">Cofactor biosynthesis; FAD biosynthesis; FAD from FMN: step 1/1.</text>
</comment>
<dbReference type="Gene3D" id="3.40.50.620">
    <property type="entry name" value="HUPs"/>
    <property type="match status" value="1"/>
</dbReference>
<dbReference type="InterPro" id="IPR002500">
    <property type="entry name" value="PAPS_reduct_dom"/>
</dbReference>
<dbReference type="AlphaFoldDB" id="A0A914WH12"/>
<keyword evidence="14" id="KW-1185">Reference proteome</keyword>
<dbReference type="PANTHER" id="PTHR23293">
    <property type="entry name" value="FAD SYNTHETASE-RELATED FMN ADENYLYLTRANSFERASE"/>
    <property type="match status" value="1"/>
</dbReference>
<dbReference type="PANTHER" id="PTHR23293:SF9">
    <property type="entry name" value="FAD SYNTHASE"/>
    <property type="match status" value="1"/>
</dbReference>
<keyword evidence="6" id="KW-0548">Nucleotidyltransferase</keyword>
<dbReference type="GO" id="GO:0005524">
    <property type="term" value="F:ATP binding"/>
    <property type="evidence" value="ECO:0007669"/>
    <property type="project" value="UniProtKB-KW"/>
</dbReference>
<feature type="domain" description="Phosphoadenosine phosphosulphate reductase" evidence="13">
    <location>
        <begin position="59"/>
        <end position="121"/>
    </location>
</feature>
<keyword evidence="4" id="KW-0288">FMN</keyword>
<sequence length="252" mass="28456">MNYHIVPYDHDPVANAGEKFAAFRASLGTRTDCADYVAKLDQATDIIDRVLAEYPLDSLCLSFNGGKDCTALLHLVYIKIVEKYGASAHLPAVYIAPQSVFPETEQFIQETCRRYNLSLVQLPSPIKAALTELKLSRPGITAVFMGSRATDPNVFHPDPLAWTDPDWPRYLRAQPIIEWSYSTVWRFLRDLSVPYCRLYDRGYTSMGAKDSTGPNEALRYVDKAGVVRYHPAYMLEDESLERAGRSTHRSNV</sequence>
<evidence type="ECO:0000256" key="8">
    <source>
        <dbReference type="ARBA" id="ARBA00022827"/>
    </source>
</evidence>
<dbReference type="SUPFAM" id="SSF52402">
    <property type="entry name" value="Adenine nucleotide alpha hydrolases-like"/>
    <property type="match status" value="1"/>
</dbReference>
<proteinExistence type="predicted"/>
<protein>
    <recommendedName>
        <fullName evidence="2">FAD synthase</fullName>
        <ecNumber evidence="2">2.7.7.2</ecNumber>
    </recommendedName>
    <alternativeName>
        <fullName evidence="10">FAD pyrophosphorylase</fullName>
    </alternativeName>
    <alternativeName>
        <fullName evidence="11">FMN adenylyltransferase</fullName>
    </alternativeName>
</protein>
<evidence type="ECO:0000256" key="7">
    <source>
        <dbReference type="ARBA" id="ARBA00022741"/>
    </source>
</evidence>
<evidence type="ECO:0000256" key="4">
    <source>
        <dbReference type="ARBA" id="ARBA00022643"/>
    </source>
</evidence>
<organism evidence="14 15">
    <name type="scientific">Plectus sambesii</name>
    <dbReference type="NCBI Taxonomy" id="2011161"/>
    <lineage>
        <taxon>Eukaryota</taxon>
        <taxon>Metazoa</taxon>
        <taxon>Ecdysozoa</taxon>
        <taxon>Nematoda</taxon>
        <taxon>Chromadorea</taxon>
        <taxon>Plectida</taxon>
        <taxon>Plectina</taxon>
        <taxon>Plectoidea</taxon>
        <taxon>Plectidae</taxon>
        <taxon>Plectus</taxon>
    </lineage>
</organism>
<dbReference type="GO" id="GO:0003919">
    <property type="term" value="F:FMN adenylyltransferase activity"/>
    <property type="evidence" value="ECO:0007669"/>
    <property type="project" value="UniProtKB-EC"/>
</dbReference>
<comment type="catalytic activity">
    <reaction evidence="12">
        <text>FMN + ATP + H(+) = FAD + diphosphate</text>
        <dbReference type="Rhea" id="RHEA:17237"/>
        <dbReference type="ChEBI" id="CHEBI:15378"/>
        <dbReference type="ChEBI" id="CHEBI:30616"/>
        <dbReference type="ChEBI" id="CHEBI:33019"/>
        <dbReference type="ChEBI" id="CHEBI:57692"/>
        <dbReference type="ChEBI" id="CHEBI:58210"/>
        <dbReference type="EC" id="2.7.7.2"/>
    </reaction>
</comment>
<accession>A0A914WH12</accession>
<dbReference type="Pfam" id="PF01507">
    <property type="entry name" value="PAPS_reduct"/>
    <property type="match status" value="2"/>
</dbReference>
<evidence type="ECO:0000256" key="1">
    <source>
        <dbReference type="ARBA" id="ARBA00004726"/>
    </source>
</evidence>
<reference evidence="15" key="1">
    <citation type="submission" date="2022-11" db="UniProtKB">
        <authorList>
            <consortium name="WormBaseParasite"/>
        </authorList>
    </citation>
    <scope>IDENTIFICATION</scope>
</reference>
<dbReference type="CDD" id="cd23948">
    <property type="entry name" value="FAD_synthase"/>
    <property type="match status" value="1"/>
</dbReference>
<dbReference type="InterPro" id="IPR014729">
    <property type="entry name" value="Rossmann-like_a/b/a_fold"/>
</dbReference>
<dbReference type="EC" id="2.7.7.2" evidence="2"/>
<evidence type="ECO:0000256" key="12">
    <source>
        <dbReference type="ARBA" id="ARBA00049494"/>
    </source>
</evidence>
<name>A0A914WH12_9BILA</name>
<keyword evidence="5" id="KW-0808">Transferase</keyword>
<feature type="domain" description="Phosphoadenosine phosphosulphate reductase" evidence="13">
    <location>
        <begin position="133"/>
        <end position="214"/>
    </location>
</feature>
<evidence type="ECO:0000313" key="14">
    <source>
        <dbReference type="Proteomes" id="UP000887566"/>
    </source>
</evidence>
<evidence type="ECO:0000256" key="2">
    <source>
        <dbReference type="ARBA" id="ARBA00012393"/>
    </source>
</evidence>
<evidence type="ECO:0000313" key="15">
    <source>
        <dbReference type="WBParaSite" id="PSAMB.scaffold4080size15776.g23395.t1"/>
    </source>
</evidence>
<evidence type="ECO:0000256" key="9">
    <source>
        <dbReference type="ARBA" id="ARBA00022840"/>
    </source>
</evidence>
<evidence type="ECO:0000256" key="6">
    <source>
        <dbReference type="ARBA" id="ARBA00022695"/>
    </source>
</evidence>